<feature type="region of interest" description="Disordered" evidence="1">
    <location>
        <begin position="53"/>
        <end position="106"/>
    </location>
</feature>
<dbReference type="InterPro" id="IPR006311">
    <property type="entry name" value="TAT_signal"/>
</dbReference>
<protein>
    <submittedName>
        <fullName evidence="2">Uncharacterized protein</fullName>
    </submittedName>
</protein>
<accession>A0ABU2FMW9</accession>
<keyword evidence="3" id="KW-1185">Reference proteome</keyword>
<proteinExistence type="predicted"/>
<dbReference type="EMBL" id="JAMQOS010000001">
    <property type="protein sequence ID" value="MDS0281642.1"/>
    <property type="molecule type" value="Genomic_DNA"/>
</dbReference>
<sequence>MPRDTADLDDGTVPGESETEQRKGGMTRRRLVATGAATWATVSLAGCNYITDPGVETPAVSTETTTTGNTSTSNETSTDDSSDGGSDDSGDTGGGEETETSCASVGRFSRGMEVGLHVAIYDPATGDPLGADAVDGVTVTFPNADYGPVELNWEGPHEAYDRDTWGSKIETDADTEPGTYEYEVHVESENEGDTATITDEFTVV</sequence>
<gene>
    <name evidence="2" type="ORF">NDI86_05860</name>
</gene>
<evidence type="ECO:0000256" key="1">
    <source>
        <dbReference type="SAM" id="MobiDB-lite"/>
    </source>
</evidence>
<evidence type="ECO:0000313" key="3">
    <source>
        <dbReference type="Proteomes" id="UP001268864"/>
    </source>
</evidence>
<comment type="caution">
    <text evidence="2">The sequence shown here is derived from an EMBL/GenBank/DDBJ whole genome shotgun (WGS) entry which is preliminary data.</text>
</comment>
<dbReference type="PROSITE" id="PS51318">
    <property type="entry name" value="TAT"/>
    <property type="match status" value="1"/>
</dbReference>
<organism evidence="2 3">
    <name type="scientific">Haloarcula onubensis</name>
    <dbReference type="NCBI Taxonomy" id="2950539"/>
    <lineage>
        <taxon>Archaea</taxon>
        <taxon>Methanobacteriati</taxon>
        <taxon>Methanobacteriota</taxon>
        <taxon>Stenosarchaea group</taxon>
        <taxon>Halobacteria</taxon>
        <taxon>Halobacteriales</taxon>
        <taxon>Haloarculaceae</taxon>
        <taxon>Haloarcula</taxon>
    </lineage>
</organism>
<feature type="region of interest" description="Disordered" evidence="1">
    <location>
        <begin position="1"/>
        <end position="29"/>
    </location>
</feature>
<reference evidence="2 3" key="1">
    <citation type="submission" date="2022-06" db="EMBL/GenBank/DDBJ databases">
        <title>Halomicroarcula sp. a new haloarchaeum isolate from saline soil.</title>
        <authorList>
            <person name="Strakova D."/>
            <person name="Galisteo C."/>
            <person name="Sanchez-Porro C."/>
            <person name="Ventosa A."/>
        </authorList>
    </citation>
    <scope>NUCLEOTIDE SEQUENCE [LARGE SCALE GENOMIC DNA]</scope>
    <source>
        <strain evidence="2 3">S3CR25-11</strain>
    </source>
</reference>
<feature type="compositionally biased region" description="Low complexity" evidence="1">
    <location>
        <begin position="62"/>
        <end position="76"/>
    </location>
</feature>
<name>A0ABU2FMW9_9EURY</name>
<evidence type="ECO:0000313" key="2">
    <source>
        <dbReference type="EMBL" id="MDS0281642.1"/>
    </source>
</evidence>
<dbReference type="Proteomes" id="UP001268864">
    <property type="component" value="Unassembled WGS sequence"/>
</dbReference>
<feature type="compositionally biased region" description="Acidic residues" evidence="1">
    <location>
        <begin position="77"/>
        <end position="99"/>
    </location>
</feature>
<dbReference type="RefSeq" id="WP_310899476.1">
    <property type="nucleotide sequence ID" value="NZ_JAMQOS010000001.1"/>
</dbReference>